<organism evidence="1">
    <name type="scientific">Arion vulgaris</name>
    <dbReference type="NCBI Taxonomy" id="1028688"/>
    <lineage>
        <taxon>Eukaryota</taxon>
        <taxon>Metazoa</taxon>
        <taxon>Spiralia</taxon>
        <taxon>Lophotrochozoa</taxon>
        <taxon>Mollusca</taxon>
        <taxon>Gastropoda</taxon>
        <taxon>Heterobranchia</taxon>
        <taxon>Euthyneura</taxon>
        <taxon>Panpulmonata</taxon>
        <taxon>Eupulmonata</taxon>
        <taxon>Stylommatophora</taxon>
        <taxon>Helicina</taxon>
        <taxon>Arionoidea</taxon>
        <taxon>Arionidae</taxon>
        <taxon>Arion</taxon>
    </lineage>
</organism>
<protein>
    <submittedName>
        <fullName evidence="1">Uncharacterized protein</fullName>
    </submittedName>
</protein>
<evidence type="ECO:0000313" key="1">
    <source>
        <dbReference type="EMBL" id="CEK80597.1"/>
    </source>
</evidence>
<feature type="non-terminal residue" evidence="1">
    <location>
        <position position="54"/>
    </location>
</feature>
<gene>
    <name evidence="1" type="primary">ORF121733</name>
</gene>
<dbReference type="AlphaFoldDB" id="A0A0B7AJ33"/>
<sequence>MSNIKKLCLKQLLCDHLSETLVNRYWLNNWDCAVDYNHMYCHIDDGYHRLERVK</sequence>
<accession>A0A0B7AJ33</accession>
<dbReference type="EMBL" id="HACG01033732">
    <property type="protein sequence ID" value="CEK80597.1"/>
    <property type="molecule type" value="Transcribed_RNA"/>
</dbReference>
<proteinExistence type="predicted"/>
<name>A0A0B7AJ33_9EUPU</name>
<reference evidence="1" key="1">
    <citation type="submission" date="2014-12" db="EMBL/GenBank/DDBJ databases">
        <title>Insight into the proteome of Arion vulgaris.</title>
        <authorList>
            <person name="Aradska J."/>
            <person name="Bulat T."/>
            <person name="Smidak R."/>
            <person name="Sarate P."/>
            <person name="Gangsoo J."/>
            <person name="Sialana F."/>
            <person name="Bilban M."/>
            <person name="Lubec G."/>
        </authorList>
    </citation>
    <scope>NUCLEOTIDE SEQUENCE</scope>
    <source>
        <tissue evidence="1">Skin</tissue>
    </source>
</reference>